<keyword evidence="1" id="KW-0732">Signal</keyword>
<feature type="chain" id="PRO_5038092619" evidence="1">
    <location>
        <begin position="33"/>
        <end position="87"/>
    </location>
</feature>
<protein>
    <submittedName>
        <fullName evidence="2">Uncharacterized protein</fullName>
    </submittedName>
</protein>
<organism evidence="2 3">
    <name type="scientific">Sorghum bicolor</name>
    <name type="common">Sorghum</name>
    <name type="synonym">Sorghum vulgare</name>
    <dbReference type="NCBI Taxonomy" id="4558"/>
    <lineage>
        <taxon>Eukaryota</taxon>
        <taxon>Viridiplantae</taxon>
        <taxon>Streptophyta</taxon>
        <taxon>Embryophyta</taxon>
        <taxon>Tracheophyta</taxon>
        <taxon>Spermatophyta</taxon>
        <taxon>Magnoliopsida</taxon>
        <taxon>Liliopsida</taxon>
        <taxon>Poales</taxon>
        <taxon>Poaceae</taxon>
        <taxon>PACMAD clade</taxon>
        <taxon>Panicoideae</taxon>
        <taxon>Andropogonodae</taxon>
        <taxon>Andropogoneae</taxon>
        <taxon>Sorghinae</taxon>
        <taxon>Sorghum</taxon>
    </lineage>
</organism>
<evidence type="ECO:0000313" key="2">
    <source>
        <dbReference type="EMBL" id="KAG0530561.1"/>
    </source>
</evidence>
<gene>
    <name evidence="2" type="ORF">BDA96_05G197200</name>
</gene>
<proteinExistence type="predicted"/>
<evidence type="ECO:0000313" key="3">
    <source>
        <dbReference type="Proteomes" id="UP000807115"/>
    </source>
</evidence>
<sequence length="87" mass="9804">MALIKIGMGRIVYLMACSFLLLVIFSSNSATCQSCFGGHCPPCFRLNELMKCNSHDCRILCEMEGHATDRAFCNKFSIPWKCCCPRE</sequence>
<dbReference type="Proteomes" id="UP000807115">
    <property type="component" value="Chromosome 5"/>
</dbReference>
<name>A0A921UI31_SORBI</name>
<dbReference type="EMBL" id="CM027684">
    <property type="protein sequence ID" value="KAG0530561.1"/>
    <property type="molecule type" value="Genomic_DNA"/>
</dbReference>
<reference evidence="2" key="1">
    <citation type="journal article" date="2019" name="BMC Genomics">
        <title>A new reference genome for Sorghum bicolor reveals high levels of sequence similarity between sweet and grain genotypes: implications for the genetics of sugar metabolism.</title>
        <authorList>
            <person name="Cooper E.A."/>
            <person name="Brenton Z.W."/>
            <person name="Flinn B.S."/>
            <person name="Jenkins J."/>
            <person name="Shu S."/>
            <person name="Flowers D."/>
            <person name="Luo F."/>
            <person name="Wang Y."/>
            <person name="Xia P."/>
            <person name="Barry K."/>
            <person name="Daum C."/>
            <person name="Lipzen A."/>
            <person name="Yoshinaga Y."/>
            <person name="Schmutz J."/>
            <person name="Saski C."/>
            <person name="Vermerris W."/>
            <person name="Kresovich S."/>
        </authorList>
    </citation>
    <scope>NUCLEOTIDE SEQUENCE</scope>
</reference>
<reference evidence="2" key="2">
    <citation type="submission" date="2020-10" db="EMBL/GenBank/DDBJ databases">
        <authorList>
            <person name="Cooper E.A."/>
            <person name="Brenton Z.W."/>
            <person name="Flinn B.S."/>
            <person name="Jenkins J."/>
            <person name="Shu S."/>
            <person name="Flowers D."/>
            <person name="Luo F."/>
            <person name="Wang Y."/>
            <person name="Xia P."/>
            <person name="Barry K."/>
            <person name="Daum C."/>
            <person name="Lipzen A."/>
            <person name="Yoshinaga Y."/>
            <person name="Schmutz J."/>
            <person name="Saski C."/>
            <person name="Vermerris W."/>
            <person name="Kresovich S."/>
        </authorList>
    </citation>
    <scope>NUCLEOTIDE SEQUENCE</scope>
</reference>
<dbReference type="AlphaFoldDB" id="A0A921UI31"/>
<comment type="caution">
    <text evidence="2">The sequence shown here is derived from an EMBL/GenBank/DDBJ whole genome shotgun (WGS) entry which is preliminary data.</text>
</comment>
<accession>A0A921UI31</accession>
<evidence type="ECO:0000256" key="1">
    <source>
        <dbReference type="SAM" id="SignalP"/>
    </source>
</evidence>
<feature type="signal peptide" evidence="1">
    <location>
        <begin position="1"/>
        <end position="32"/>
    </location>
</feature>